<reference evidence="2" key="1">
    <citation type="journal article" date="2021" name="Proc. Natl. Acad. Sci. U.S.A.">
        <title>A Catalog of Tens of Thousands of Viruses from Human Metagenomes Reveals Hidden Associations with Chronic Diseases.</title>
        <authorList>
            <person name="Tisza M.J."/>
            <person name="Buck C.B."/>
        </authorList>
    </citation>
    <scope>NUCLEOTIDE SEQUENCE</scope>
    <source>
        <strain evidence="2">CtiHu16</strain>
    </source>
</reference>
<sequence>MKLRNMSAYVTKEKNITIELASGEVLNLENALVLHSYSSRVAVYCKMRVYLLPRYDYSVTTWKHVHAFIQDYCSFVWDCNAREMRKIAALGVDDVEKEYAFAKGIVEGVPVENVNCEGCVLFGNVECSRLCALTHRVVTW</sequence>
<proteinExistence type="predicted"/>
<feature type="domain" description="DUF8033" evidence="1">
    <location>
        <begin position="10"/>
        <end position="74"/>
    </location>
</feature>
<name>A0A8S5MPV8_9CAUD</name>
<dbReference type="EMBL" id="BK014955">
    <property type="protein sequence ID" value="DAD84240.1"/>
    <property type="molecule type" value="Genomic_DNA"/>
</dbReference>
<dbReference type="InterPro" id="IPR058346">
    <property type="entry name" value="DUF8033"/>
</dbReference>
<accession>A0A8S5MPV8</accession>
<organism evidence="2">
    <name type="scientific">Podoviridae sp. ctiHu16</name>
    <dbReference type="NCBI Taxonomy" id="2826571"/>
    <lineage>
        <taxon>Viruses</taxon>
        <taxon>Duplodnaviria</taxon>
        <taxon>Heunggongvirae</taxon>
        <taxon>Uroviricota</taxon>
        <taxon>Caudoviricetes</taxon>
    </lineage>
</organism>
<protein>
    <recommendedName>
        <fullName evidence="1">DUF8033 domain-containing protein</fullName>
    </recommendedName>
</protein>
<evidence type="ECO:0000313" key="2">
    <source>
        <dbReference type="EMBL" id="DAD84240.1"/>
    </source>
</evidence>
<dbReference type="Pfam" id="PF26096">
    <property type="entry name" value="DUF8033"/>
    <property type="match status" value="1"/>
</dbReference>
<evidence type="ECO:0000259" key="1">
    <source>
        <dbReference type="Pfam" id="PF26096"/>
    </source>
</evidence>